<comment type="caution">
    <text evidence="1">The sequence shown here is derived from an EMBL/GenBank/DDBJ whole genome shotgun (WGS) entry which is preliminary data.</text>
</comment>
<organism evidence="1 2">
    <name type="scientific">Fusarium heterosporum</name>
    <dbReference type="NCBI Taxonomy" id="42747"/>
    <lineage>
        <taxon>Eukaryota</taxon>
        <taxon>Fungi</taxon>
        <taxon>Dikarya</taxon>
        <taxon>Ascomycota</taxon>
        <taxon>Pezizomycotina</taxon>
        <taxon>Sordariomycetes</taxon>
        <taxon>Hypocreomycetidae</taxon>
        <taxon>Hypocreales</taxon>
        <taxon>Nectriaceae</taxon>
        <taxon>Fusarium</taxon>
        <taxon>Fusarium heterosporum species complex</taxon>
    </lineage>
</organism>
<dbReference type="EMBL" id="JAAGWQ010000257">
    <property type="protein sequence ID" value="KAF5658075.1"/>
    <property type="molecule type" value="Genomic_DNA"/>
</dbReference>
<dbReference type="AlphaFoldDB" id="A0A8H5SQQ5"/>
<dbReference type="Proteomes" id="UP000567885">
    <property type="component" value="Unassembled WGS sequence"/>
</dbReference>
<name>A0A8H5SQQ5_FUSHE</name>
<protein>
    <submittedName>
        <fullName evidence="1">Uncharacterized protein</fullName>
    </submittedName>
</protein>
<keyword evidence="2" id="KW-1185">Reference proteome</keyword>
<gene>
    <name evidence="1" type="ORF">FHETE_10094</name>
</gene>
<accession>A0A8H5SQQ5</accession>
<reference evidence="1 2" key="1">
    <citation type="submission" date="2020-05" db="EMBL/GenBank/DDBJ databases">
        <title>Identification and distribution of gene clusters putatively required for synthesis of sphingolipid metabolism inhibitors in phylogenetically diverse species of the filamentous fungus Fusarium.</title>
        <authorList>
            <person name="Kim H.-S."/>
            <person name="Busman M."/>
            <person name="Brown D.W."/>
            <person name="Divon H."/>
            <person name="Uhlig S."/>
            <person name="Proctor R.H."/>
        </authorList>
    </citation>
    <scope>NUCLEOTIDE SEQUENCE [LARGE SCALE GENOMIC DNA]</scope>
    <source>
        <strain evidence="1 2">NRRL 20693</strain>
    </source>
</reference>
<sequence>MDGCRAALSFHRSARSRFARLRILLVDGTAFCIRKGGSSHRQDDTDGQQEDDHKRAFVYICSYRQADEYHMAGAGAKLSRHSCSLSLPKSLQDNSGKLRDDRAARKSGCRISAVCHTFQRRCARLQQGVIQVLGAASSAEQYAEKLSFRLDNNDLRIDAVRNFELPDMS</sequence>
<proteinExistence type="predicted"/>
<evidence type="ECO:0000313" key="2">
    <source>
        <dbReference type="Proteomes" id="UP000567885"/>
    </source>
</evidence>
<evidence type="ECO:0000313" key="1">
    <source>
        <dbReference type="EMBL" id="KAF5658075.1"/>
    </source>
</evidence>